<dbReference type="PANTHER" id="PTHR30595">
    <property type="entry name" value="GLPR-RELATED TRANSCRIPTIONAL REPRESSOR"/>
    <property type="match status" value="1"/>
</dbReference>
<keyword evidence="5" id="KW-1185">Reference proteome</keyword>
<dbReference type="CDD" id="cd00090">
    <property type="entry name" value="HTH_ARSR"/>
    <property type="match status" value="1"/>
</dbReference>
<dbReference type="Pfam" id="PF13749">
    <property type="entry name" value="HATPase_c_4"/>
    <property type="match status" value="1"/>
</dbReference>
<dbReference type="SUPFAM" id="SSF46785">
    <property type="entry name" value="Winged helix' DNA-binding domain"/>
    <property type="match status" value="1"/>
</dbReference>
<dbReference type="PANTHER" id="PTHR30595:SF6">
    <property type="entry name" value="SCHLAFEN ALBA-2 DOMAIN-CONTAINING PROTEIN"/>
    <property type="match status" value="1"/>
</dbReference>
<dbReference type="Proteomes" id="UP000006666">
    <property type="component" value="Chromosome"/>
</dbReference>
<dbReference type="AlphaFoldDB" id="C7NJ44"/>
<dbReference type="InterPro" id="IPR038461">
    <property type="entry name" value="Schlafen_AlbA_2_dom_sf"/>
</dbReference>
<dbReference type="Pfam" id="PF04326">
    <property type="entry name" value="SLFN_AlbA_2"/>
    <property type="match status" value="1"/>
</dbReference>
<dbReference type="Gene3D" id="1.10.10.10">
    <property type="entry name" value="Winged helix-like DNA-binding domain superfamily/Winged helix DNA-binding domain"/>
    <property type="match status" value="1"/>
</dbReference>
<protein>
    <submittedName>
        <fullName evidence="4">Predicted transcriptional regulator with HTH domain</fullName>
    </submittedName>
</protein>
<feature type="domain" description="Schlafen AlbA-2" evidence="2">
    <location>
        <begin position="14"/>
        <end position="122"/>
    </location>
</feature>
<dbReference type="Pfam" id="PF09339">
    <property type="entry name" value="HTH_IclR"/>
    <property type="match status" value="1"/>
</dbReference>
<dbReference type="GO" id="GO:0006355">
    <property type="term" value="P:regulation of DNA-templated transcription"/>
    <property type="evidence" value="ECO:0007669"/>
    <property type="project" value="InterPro"/>
</dbReference>
<dbReference type="InterPro" id="IPR011991">
    <property type="entry name" value="ArsR-like_HTH"/>
</dbReference>
<feature type="compositionally biased region" description="Basic and acidic residues" evidence="1">
    <location>
        <begin position="127"/>
        <end position="137"/>
    </location>
</feature>
<accession>C7NJ44</accession>
<dbReference type="eggNOG" id="COG0640">
    <property type="taxonomic scope" value="Bacteria"/>
</dbReference>
<sequence>MSAERIAALLSRGEDQWFERKSGRIAPRDLAETLVALANAEGGTVAVGLHAGQVDGVADDRANPLRQAAQDFTVPVVRAEVEEFQDPQGARILVYRVAPSQRVHETAKGDCFLRVGDESVRLRFTQRQELEHDRGPEPFDGTPSGAGLEDLDPAQVESYRTTLGASTPEGLLRARNLLTPRGEVTVAGYLLLSEHPQERYPNAHVRVLRYLEDERGTGAGQSLAADGDIRCEGPLPQQIEQATRTIAQMMPARRALTESGRFEALPLIPRDVWLEGLVNAVVHRSYSLAGDHVRVEIFPSRMEITSPGRFPGLADPSDPQSIGRHARNPRIARVCADLGITQELGEGIRRMFVEMRRRGLTDPLYTQSPSAVRLVLSSADSVPEAVRSAVGKGALATLDAMRLAGRPLGTGQVAELTGRSRPTVLRHLHRLREEGLVSWEGESAKDPRARWAVRGV</sequence>
<dbReference type="InterPro" id="IPR038475">
    <property type="entry name" value="RecG_C_sf"/>
</dbReference>
<dbReference type="STRING" id="478801.Ksed_01810"/>
<dbReference type="InterPro" id="IPR036388">
    <property type="entry name" value="WH-like_DNA-bd_sf"/>
</dbReference>
<organism evidence="4 5">
    <name type="scientific">Kytococcus sedentarius (strain ATCC 14392 / DSM 20547 / JCM 11482 / CCUG 33030 / NBRC 15357 / NCTC 11040 / CCM 314 / 541)</name>
    <name type="common">Micrococcus sedentarius</name>
    <dbReference type="NCBI Taxonomy" id="478801"/>
    <lineage>
        <taxon>Bacteria</taxon>
        <taxon>Bacillati</taxon>
        <taxon>Actinomycetota</taxon>
        <taxon>Actinomycetes</taxon>
        <taxon>Micrococcales</taxon>
        <taxon>Kytococcaceae</taxon>
        <taxon>Kytococcus</taxon>
    </lineage>
</organism>
<dbReference type="Gene3D" id="3.30.950.30">
    <property type="entry name" value="Schlafen, AAA domain"/>
    <property type="match status" value="1"/>
</dbReference>
<name>C7NJ44_KYTSD</name>
<dbReference type="InterPro" id="IPR007421">
    <property type="entry name" value="Schlafen_AlbA_2_dom"/>
</dbReference>
<evidence type="ECO:0000313" key="4">
    <source>
        <dbReference type="EMBL" id="ACV05269.1"/>
    </source>
</evidence>
<dbReference type="EMBL" id="CP001686">
    <property type="protein sequence ID" value="ACV05269.1"/>
    <property type="molecule type" value="Genomic_DNA"/>
</dbReference>
<evidence type="ECO:0000256" key="1">
    <source>
        <dbReference type="SAM" id="MobiDB-lite"/>
    </source>
</evidence>
<dbReference type="Gene3D" id="3.30.565.60">
    <property type="match status" value="1"/>
</dbReference>
<evidence type="ECO:0000259" key="3">
    <source>
        <dbReference type="Pfam" id="PF09339"/>
    </source>
</evidence>
<dbReference type="KEGG" id="kse:Ksed_01810"/>
<evidence type="ECO:0000313" key="5">
    <source>
        <dbReference type="Proteomes" id="UP000006666"/>
    </source>
</evidence>
<evidence type="ECO:0000259" key="2">
    <source>
        <dbReference type="Pfam" id="PF04326"/>
    </source>
</evidence>
<dbReference type="InterPro" id="IPR005471">
    <property type="entry name" value="Tscrpt_reg_IclR_N"/>
</dbReference>
<dbReference type="GO" id="GO:0003677">
    <property type="term" value="F:DNA binding"/>
    <property type="evidence" value="ECO:0007669"/>
    <property type="project" value="InterPro"/>
</dbReference>
<dbReference type="HOGENOM" id="CLU_024970_3_1_11"/>
<gene>
    <name evidence="4" type="ordered locus">Ksed_01810</name>
</gene>
<proteinExistence type="predicted"/>
<dbReference type="eggNOG" id="COG2865">
    <property type="taxonomic scope" value="Bacteria"/>
</dbReference>
<reference evidence="4 5" key="1">
    <citation type="journal article" date="2009" name="Stand. Genomic Sci.">
        <title>Complete genome sequence of Kytococcus sedentarius type strain (541).</title>
        <authorList>
            <person name="Sims D."/>
            <person name="Brettin T."/>
            <person name="Detter J.C."/>
            <person name="Han C."/>
            <person name="Lapidus A."/>
            <person name="Copeland A."/>
            <person name="Glavina Del Rio T."/>
            <person name="Nolan M."/>
            <person name="Chen F."/>
            <person name="Lucas S."/>
            <person name="Tice H."/>
            <person name="Cheng J.F."/>
            <person name="Bruce D."/>
            <person name="Goodwin L."/>
            <person name="Pitluck S."/>
            <person name="Ovchinnikova G."/>
            <person name="Pati A."/>
            <person name="Ivanova N."/>
            <person name="Mavrommatis K."/>
            <person name="Chen A."/>
            <person name="Palaniappan K."/>
            <person name="D'haeseleer P."/>
            <person name="Chain P."/>
            <person name="Bristow J."/>
            <person name="Eisen J.A."/>
            <person name="Markowitz V."/>
            <person name="Hugenholtz P."/>
            <person name="Schneider S."/>
            <person name="Goker M."/>
            <person name="Pukall R."/>
            <person name="Kyrpides N.C."/>
            <person name="Klenk H.P."/>
        </authorList>
    </citation>
    <scope>NUCLEOTIDE SEQUENCE [LARGE SCALE GENOMIC DNA]</scope>
    <source>
        <strain evidence="5">ATCC 14392 / DSM 20547 / JCM 11482 / CCUG 33030 / NBRC 15357 / NCTC 11040 / CCM 314 / 541</strain>
    </source>
</reference>
<dbReference type="InterPro" id="IPR036390">
    <property type="entry name" value="WH_DNA-bd_sf"/>
</dbReference>
<feature type="region of interest" description="Disordered" evidence="1">
    <location>
        <begin position="127"/>
        <end position="150"/>
    </location>
</feature>
<feature type="domain" description="HTH iclR-type" evidence="3">
    <location>
        <begin position="394"/>
        <end position="439"/>
    </location>
</feature>